<evidence type="ECO:0000256" key="2">
    <source>
        <dbReference type="ARBA" id="ARBA00004141"/>
    </source>
</evidence>
<evidence type="ECO:0000256" key="3">
    <source>
        <dbReference type="ARBA" id="ARBA00022448"/>
    </source>
</evidence>
<dbReference type="GO" id="GO:0140575">
    <property type="term" value="F:transmembrane monodehydroascorbate reductase activity"/>
    <property type="evidence" value="ECO:0007669"/>
    <property type="project" value="InterPro"/>
</dbReference>
<evidence type="ECO:0000256" key="4">
    <source>
        <dbReference type="ARBA" id="ARBA00022617"/>
    </source>
</evidence>
<organism evidence="15 16">
    <name type="scientific">Cinnamomum micranthum f. kanehirae</name>
    <dbReference type="NCBI Taxonomy" id="337451"/>
    <lineage>
        <taxon>Eukaryota</taxon>
        <taxon>Viridiplantae</taxon>
        <taxon>Streptophyta</taxon>
        <taxon>Embryophyta</taxon>
        <taxon>Tracheophyta</taxon>
        <taxon>Spermatophyta</taxon>
        <taxon>Magnoliopsida</taxon>
        <taxon>Magnoliidae</taxon>
        <taxon>Laurales</taxon>
        <taxon>Lauraceae</taxon>
        <taxon>Cinnamomum</taxon>
    </lineage>
</organism>
<comment type="caution">
    <text evidence="15">The sequence shown here is derived from an EMBL/GenBank/DDBJ whole genome shotgun (WGS) entry which is preliminary data.</text>
</comment>
<evidence type="ECO:0000256" key="12">
    <source>
        <dbReference type="SAM" id="SignalP"/>
    </source>
</evidence>
<dbReference type="Pfam" id="PF03188">
    <property type="entry name" value="Cytochrom_B561"/>
    <property type="match status" value="1"/>
</dbReference>
<dbReference type="InterPro" id="IPR045150">
    <property type="entry name" value="CYB561D1/2"/>
</dbReference>
<keyword evidence="6" id="KW-0479">Metal-binding</keyword>
<dbReference type="PROSITE" id="PS50939">
    <property type="entry name" value="CYTOCHROME_B561"/>
    <property type="match status" value="1"/>
</dbReference>
<dbReference type="InterPro" id="IPR006593">
    <property type="entry name" value="Cyt_b561/ferric_Rdtase_TM"/>
</dbReference>
<keyword evidence="10 11" id="KW-0472">Membrane</keyword>
<evidence type="ECO:0000256" key="7">
    <source>
        <dbReference type="ARBA" id="ARBA00022982"/>
    </source>
</evidence>
<dbReference type="GO" id="GO:0046872">
    <property type="term" value="F:metal ion binding"/>
    <property type="evidence" value="ECO:0007669"/>
    <property type="project" value="UniProtKB-KW"/>
</dbReference>
<keyword evidence="4" id="KW-0349">Heme</keyword>
<gene>
    <name evidence="14" type="ORF">CKAN_01814900</name>
    <name evidence="15" type="ORF">CKAN_01815400</name>
</gene>
<dbReference type="GO" id="GO:0016020">
    <property type="term" value="C:membrane"/>
    <property type="evidence" value="ECO:0007669"/>
    <property type="project" value="UniProtKB-SubCell"/>
</dbReference>
<evidence type="ECO:0000256" key="11">
    <source>
        <dbReference type="SAM" id="Phobius"/>
    </source>
</evidence>
<keyword evidence="12" id="KW-0732">Signal</keyword>
<sequence>MPAPCRVVLFMIPATYALLGLLPLVDSSHEPAAQSQGSNKNTLHKLSPQLQFQVSVHGFLLWASMGFLMPIGILIIRMSNKEECGKKVKLLFYFHVILQTVSVLLATAGAIMSMRYFENSFNNTHQRIGLALYVLIWVQALIGFCRPRRGVRGRSVWYFAHWILGTGVSILGIINIYTGLYVYHTKTSRSVRLWSYFFSAEVAIIAFLYLLQDRWEYMQKQGVILGEEPIAPTDHVTLPRPNQKEWRVPFGKAME</sequence>
<feature type="domain" description="Cytochrome b561" evidence="13">
    <location>
        <begin position="15"/>
        <end position="219"/>
    </location>
</feature>
<keyword evidence="16" id="KW-1185">Reference proteome</keyword>
<evidence type="ECO:0000256" key="1">
    <source>
        <dbReference type="ARBA" id="ARBA00001970"/>
    </source>
</evidence>
<feature type="transmembrane region" description="Helical" evidence="11">
    <location>
        <begin position="193"/>
        <end position="211"/>
    </location>
</feature>
<evidence type="ECO:0000313" key="16">
    <source>
        <dbReference type="Proteomes" id="UP000283530"/>
    </source>
</evidence>
<evidence type="ECO:0000313" key="15">
    <source>
        <dbReference type="EMBL" id="RWR89105.1"/>
    </source>
</evidence>
<accession>A0A443PEB2</accession>
<feature type="signal peptide" evidence="12">
    <location>
        <begin position="1"/>
        <end position="17"/>
    </location>
</feature>
<keyword evidence="5 11" id="KW-0812">Transmembrane</keyword>
<evidence type="ECO:0000256" key="9">
    <source>
        <dbReference type="ARBA" id="ARBA00023004"/>
    </source>
</evidence>
<dbReference type="PANTHER" id="PTHR15422:SF24">
    <property type="entry name" value="DOMON RELATED DOMAIN-CONTAINING PROTEIN"/>
    <property type="match status" value="1"/>
</dbReference>
<comment type="subcellular location">
    <subcellularLocation>
        <location evidence="2">Membrane</location>
        <topology evidence="2">Multi-pass membrane protein</topology>
    </subcellularLocation>
</comment>
<feature type="chain" id="PRO_5033431006" evidence="12">
    <location>
        <begin position="18"/>
        <end position="255"/>
    </location>
</feature>
<name>A0A443PEB2_9MAGN</name>
<feature type="transmembrane region" description="Helical" evidence="11">
    <location>
        <begin position="90"/>
        <end position="112"/>
    </location>
</feature>
<keyword evidence="8 11" id="KW-1133">Transmembrane helix</keyword>
<keyword evidence="9" id="KW-0408">Iron</keyword>
<evidence type="ECO:0000256" key="10">
    <source>
        <dbReference type="ARBA" id="ARBA00023136"/>
    </source>
</evidence>
<feature type="transmembrane region" description="Helical" evidence="11">
    <location>
        <begin position="7"/>
        <end position="25"/>
    </location>
</feature>
<comment type="cofactor">
    <cofactor evidence="1">
        <name>heme b</name>
        <dbReference type="ChEBI" id="CHEBI:60344"/>
    </cofactor>
</comment>
<dbReference type="Gene3D" id="1.20.120.1770">
    <property type="match status" value="1"/>
</dbReference>
<dbReference type="EMBL" id="QPKB01000007">
    <property type="protein sequence ID" value="RWR89100.1"/>
    <property type="molecule type" value="Genomic_DNA"/>
</dbReference>
<proteinExistence type="predicted"/>
<evidence type="ECO:0000256" key="8">
    <source>
        <dbReference type="ARBA" id="ARBA00022989"/>
    </source>
</evidence>
<feature type="transmembrane region" description="Helical" evidence="11">
    <location>
        <begin position="124"/>
        <end position="144"/>
    </location>
</feature>
<reference evidence="15 16" key="1">
    <citation type="journal article" date="2019" name="Nat. Plants">
        <title>Stout camphor tree genome fills gaps in understanding of flowering plant genome evolution.</title>
        <authorList>
            <person name="Chaw S.M."/>
            <person name="Liu Y.C."/>
            <person name="Wu Y.W."/>
            <person name="Wang H.Y."/>
            <person name="Lin C.I."/>
            <person name="Wu C.S."/>
            <person name="Ke H.M."/>
            <person name="Chang L.Y."/>
            <person name="Hsu C.Y."/>
            <person name="Yang H.T."/>
            <person name="Sudianto E."/>
            <person name="Hsu M.H."/>
            <person name="Wu K.P."/>
            <person name="Wang L.N."/>
            <person name="Leebens-Mack J.H."/>
            <person name="Tsai I.J."/>
        </authorList>
    </citation>
    <scope>NUCLEOTIDE SEQUENCE [LARGE SCALE GENOMIC DNA]</scope>
    <source>
        <strain evidence="16">cv. Chaw 1501</strain>
        <tissue evidence="15">Young leaves</tissue>
    </source>
</reference>
<feature type="transmembrane region" description="Helical" evidence="11">
    <location>
        <begin position="156"/>
        <end position="181"/>
    </location>
</feature>
<evidence type="ECO:0000259" key="13">
    <source>
        <dbReference type="PROSITE" id="PS50939"/>
    </source>
</evidence>
<dbReference type="CDD" id="cd08760">
    <property type="entry name" value="Cyt_b561_FRRS1_like"/>
    <property type="match status" value="1"/>
</dbReference>
<dbReference type="OrthoDB" id="19261at2759"/>
<evidence type="ECO:0000256" key="5">
    <source>
        <dbReference type="ARBA" id="ARBA00022692"/>
    </source>
</evidence>
<protein>
    <submittedName>
        <fullName evidence="15">Cytochrome b561 domain-containing protein</fullName>
    </submittedName>
</protein>
<feature type="transmembrane region" description="Helical" evidence="11">
    <location>
        <begin position="59"/>
        <end position="78"/>
    </location>
</feature>
<dbReference type="AlphaFoldDB" id="A0A443PEB2"/>
<dbReference type="Proteomes" id="UP000283530">
    <property type="component" value="Unassembled WGS sequence"/>
</dbReference>
<evidence type="ECO:0000313" key="14">
    <source>
        <dbReference type="EMBL" id="RWR89100.1"/>
    </source>
</evidence>
<dbReference type="STRING" id="337451.A0A443PEB2"/>
<keyword evidence="3" id="KW-0813">Transport</keyword>
<keyword evidence="7" id="KW-0249">Electron transport</keyword>
<dbReference type="SMART" id="SM00665">
    <property type="entry name" value="B561"/>
    <property type="match status" value="1"/>
</dbReference>
<dbReference type="GO" id="GO:0020037">
    <property type="term" value="F:heme binding"/>
    <property type="evidence" value="ECO:0007669"/>
    <property type="project" value="TreeGrafter"/>
</dbReference>
<dbReference type="EMBL" id="QPKB01000007">
    <property type="protein sequence ID" value="RWR89105.1"/>
    <property type="molecule type" value="Genomic_DNA"/>
</dbReference>
<dbReference type="PANTHER" id="PTHR15422">
    <property type="entry name" value="OS05G0565100 PROTEIN"/>
    <property type="match status" value="1"/>
</dbReference>
<evidence type="ECO:0000256" key="6">
    <source>
        <dbReference type="ARBA" id="ARBA00022723"/>
    </source>
</evidence>